<dbReference type="OrthoDB" id="6363789at2759"/>
<feature type="domain" description="Laminin G" evidence="3">
    <location>
        <begin position="95"/>
        <end position="269"/>
    </location>
</feature>
<dbReference type="Proteomes" id="UP000283509">
    <property type="component" value="Unassembled WGS sequence"/>
</dbReference>
<dbReference type="InterPro" id="IPR000742">
    <property type="entry name" value="EGF"/>
</dbReference>
<dbReference type="SMART" id="SM00181">
    <property type="entry name" value="EGF"/>
    <property type="match status" value="2"/>
</dbReference>
<dbReference type="PROSITE" id="PS01186">
    <property type="entry name" value="EGF_2"/>
    <property type="match status" value="1"/>
</dbReference>
<dbReference type="PROSITE" id="PS50025">
    <property type="entry name" value="LAM_G_DOMAIN"/>
    <property type="match status" value="1"/>
</dbReference>
<dbReference type="InterPro" id="IPR001791">
    <property type="entry name" value="Laminin_G"/>
</dbReference>
<evidence type="ECO:0000256" key="1">
    <source>
        <dbReference type="ARBA" id="ARBA00023157"/>
    </source>
</evidence>
<dbReference type="PROSITE" id="PS00022">
    <property type="entry name" value="EGF_1"/>
    <property type="match status" value="1"/>
</dbReference>
<dbReference type="AlphaFoldDB" id="A0A423T102"/>
<gene>
    <name evidence="5" type="ORF">C7M84_011520</name>
</gene>
<evidence type="ECO:0000256" key="2">
    <source>
        <dbReference type="PROSITE-ProRule" id="PRU00076"/>
    </source>
</evidence>
<sequence length="453" mass="48965">MPHIHPLPHSPVVVDINTTSLVTPRLRNMQHCHVHEPETCSHNSCLNGGRCAKLSVENREREKGISAHSAPKERPVCRRCVCPGGSWGPRCKVTARTFSGAGWAWVRAPPSCLPARISLRLLIRHPTGLVFYSGPMAPTPRGPDAPPTPLLALQLWQGRPQLLLEGRGGPLKVELNTPLHNGHWHTIHIQLHSKLEETDGDSDSVWPWFGHGVLQLGGMAHTPVRPEDHGWTAAPTSRPMEGCVSDLRFNGQLVDLGEPAASEGSVGGCLPQEEACLGAIPGCGRRGRCVGGLEQPECECEPGWSGLGCKTPTDPVALGRASFVKVALSFTPAPHVLTLQLRMRTRGARDGLLVRVNTHQEDVGLAMHGRPVSDGSWHTVWAERHGHNLVVGVDDGDGWRWNESLPALEGVDEGGGWSPPPPLHVDKNEGITVGGRPEFAGVNLVTVRDDLKE</sequence>
<reference evidence="5 6" key="1">
    <citation type="submission" date="2018-04" db="EMBL/GenBank/DDBJ databases">
        <authorList>
            <person name="Zhang X."/>
            <person name="Yuan J."/>
            <person name="Li F."/>
            <person name="Xiang J."/>
        </authorList>
    </citation>
    <scope>NUCLEOTIDE SEQUENCE [LARGE SCALE GENOMIC DNA]</scope>
    <source>
        <tissue evidence="5">Muscle</tissue>
    </source>
</reference>
<dbReference type="EMBL" id="QCYY01002453">
    <property type="protein sequence ID" value="ROT70199.1"/>
    <property type="molecule type" value="Genomic_DNA"/>
</dbReference>
<keyword evidence="2" id="KW-0245">EGF-like domain</keyword>
<proteinExistence type="predicted"/>
<evidence type="ECO:0000313" key="6">
    <source>
        <dbReference type="Proteomes" id="UP000283509"/>
    </source>
</evidence>
<comment type="caution">
    <text evidence="2">Lacks conserved residue(s) required for the propagation of feature annotation.</text>
</comment>
<feature type="non-terminal residue" evidence="5">
    <location>
        <position position="453"/>
    </location>
</feature>
<dbReference type="PANTHER" id="PTHR15036:SF85">
    <property type="entry name" value="SP2353, ISOFORM A"/>
    <property type="match status" value="1"/>
</dbReference>
<dbReference type="Gene3D" id="2.60.120.200">
    <property type="match status" value="2"/>
</dbReference>
<dbReference type="SUPFAM" id="SSF49899">
    <property type="entry name" value="Concanavalin A-like lectins/glucanases"/>
    <property type="match status" value="2"/>
</dbReference>
<keyword evidence="1 2" id="KW-1015">Disulfide bond</keyword>
<dbReference type="InterPro" id="IPR013320">
    <property type="entry name" value="ConA-like_dom_sf"/>
</dbReference>
<evidence type="ECO:0000313" key="5">
    <source>
        <dbReference type="EMBL" id="ROT70199.1"/>
    </source>
</evidence>
<reference evidence="5 6" key="2">
    <citation type="submission" date="2019-01" db="EMBL/GenBank/DDBJ databases">
        <title>The decoding of complex shrimp genome reveals the adaptation for benthos swimmer, frequently molting mechanism and breeding impact on genome.</title>
        <authorList>
            <person name="Sun Y."/>
            <person name="Gao Y."/>
            <person name="Yu Y."/>
        </authorList>
    </citation>
    <scope>NUCLEOTIDE SEQUENCE [LARGE SCALE GENOMIC DNA]</scope>
    <source>
        <tissue evidence="5">Muscle</tissue>
    </source>
</reference>
<feature type="disulfide bond" evidence="2">
    <location>
        <begin position="300"/>
        <end position="309"/>
    </location>
</feature>
<accession>A0A423T102</accession>
<dbReference type="SMART" id="SM00282">
    <property type="entry name" value="LamG"/>
    <property type="match status" value="1"/>
</dbReference>
<evidence type="ECO:0000259" key="4">
    <source>
        <dbReference type="PROSITE" id="PS50026"/>
    </source>
</evidence>
<dbReference type="InterPro" id="IPR050372">
    <property type="entry name" value="Neurexin-related_CASP"/>
</dbReference>
<dbReference type="PROSITE" id="PS50026">
    <property type="entry name" value="EGF_3"/>
    <property type="match status" value="1"/>
</dbReference>
<dbReference type="PANTHER" id="PTHR15036">
    <property type="entry name" value="PIKACHURIN-LIKE PROTEIN"/>
    <property type="match status" value="1"/>
</dbReference>
<name>A0A423T102_PENVA</name>
<comment type="caution">
    <text evidence="5">The sequence shown here is derived from an EMBL/GenBank/DDBJ whole genome shotgun (WGS) entry which is preliminary data.</text>
</comment>
<keyword evidence="6" id="KW-1185">Reference proteome</keyword>
<protein>
    <submittedName>
        <fullName evidence="5">Cj-cadherin</fullName>
    </submittedName>
</protein>
<evidence type="ECO:0000259" key="3">
    <source>
        <dbReference type="PROSITE" id="PS50025"/>
    </source>
</evidence>
<feature type="domain" description="EGF-like" evidence="4">
    <location>
        <begin position="272"/>
        <end position="310"/>
    </location>
</feature>
<organism evidence="5 6">
    <name type="scientific">Penaeus vannamei</name>
    <name type="common">Whiteleg shrimp</name>
    <name type="synonym">Litopenaeus vannamei</name>
    <dbReference type="NCBI Taxonomy" id="6689"/>
    <lineage>
        <taxon>Eukaryota</taxon>
        <taxon>Metazoa</taxon>
        <taxon>Ecdysozoa</taxon>
        <taxon>Arthropoda</taxon>
        <taxon>Crustacea</taxon>
        <taxon>Multicrustacea</taxon>
        <taxon>Malacostraca</taxon>
        <taxon>Eumalacostraca</taxon>
        <taxon>Eucarida</taxon>
        <taxon>Decapoda</taxon>
        <taxon>Dendrobranchiata</taxon>
        <taxon>Penaeoidea</taxon>
        <taxon>Penaeidae</taxon>
        <taxon>Penaeus</taxon>
    </lineage>
</organism>
<dbReference type="STRING" id="6689.A0A423T102"/>
<dbReference type="Pfam" id="PF02210">
    <property type="entry name" value="Laminin_G_2"/>
    <property type="match status" value="2"/>
</dbReference>
<dbReference type="GO" id="GO:0016020">
    <property type="term" value="C:membrane"/>
    <property type="evidence" value="ECO:0007669"/>
    <property type="project" value="UniProtKB-SubCell"/>
</dbReference>
<dbReference type="CDD" id="cd00110">
    <property type="entry name" value="LamG"/>
    <property type="match status" value="2"/>
</dbReference>